<comment type="caution">
    <text evidence="2">The sequence shown here is derived from an EMBL/GenBank/DDBJ whole genome shotgun (WGS) entry which is preliminary data.</text>
</comment>
<evidence type="ECO:0000313" key="2">
    <source>
        <dbReference type="EMBL" id="KAJ7762668.1"/>
    </source>
</evidence>
<protein>
    <submittedName>
        <fullName evidence="2">Uncharacterized protein</fullName>
    </submittedName>
</protein>
<accession>A0AAD7NJ78</accession>
<organism evidence="2 3">
    <name type="scientific">Mycena metata</name>
    <dbReference type="NCBI Taxonomy" id="1033252"/>
    <lineage>
        <taxon>Eukaryota</taxon>
        <taxon>Fungi</taxon>
        <taxon>Dikarya</taxon>
        <taxon>Basidiomycota</taxon>
        <taxon>Agaricomycotina</taxon>
        <taxon>Agaricomycetes</taxon>
        <taxon>Agaricomycetidae</taxon>
        <taxon>Agaricales</taxon>
        <taxon>Marasmiineae</taxon>
        <taxon>Mycenaceae</taxon>
        <taxon>Mycena</taxon>
    </lineage>
</organism>
<evidence type="ECO:0000313" key="3">
    <source>
        <dbReference type="Proteomes" id="UP001215598"/>
    </source>
</evidence>
<feature type="region of interest" description="Disordered" evidence="1">
    <location>
        <begin position="167"/>
        <end position="242"/>
    </location>
</feature>
<reference evidence="2" key="1">
    <citation type="submission" date="2023-03" db="EMBL/GenBank/DDBJ databases">
        <title>Massive genome expansion in bonnet fungi (Mycena s.s.) driven by repeated elements and novel gene families across ecological guilds.</title>
        <authorList>
            <consortium name="Lawrence Berkeley National Laboratory"/>
            <person name="Harder C.B."/>
            <person name="Miyauchi S."/>
            <person name="Viragh M."/>
            <person name="Kuo A."/>
            <person name="Thoen E."/>
            <person name="Andreopoulos B."/>
            <person name="Lu D."/>
            <person name="Skrede I."/>
            <person name="Drula E."/>
            <person name="Henrissat B."/>
            <person name="Morin E."/>
            <person name="Kohler A."/>
            <person name="Barry K."/>
            <person name="LaButti K."/>
            <person name="Morin E."/>
            <person name="Salamov A."/>
            <person name="Lipzen A."/>
            <person name="Mereny Z."/>
            <person name="Hegedus B."/>
            <person name="Baldrian P."/>
            <person name="Stursova M."/>
            <person name="Weitz H."/>
            <person name="Taylor A."/>
            <person name="Grigoriev I.V."/>
            <person name="Nagy L.G."/>
            <person name="Martin F."/>
            <person name="Kauserud H."/>
        </authorList>
    </citation>
    <scope>NUCLEOTIDE SEQUENCE</scope>
    <source>
        <strain evidence="2">CBHHK182m</strain>
    </source>
</reference>
<feature type="compositionally biased region" description="Polar residues" evidence="1">
    <location>
        <begin position="37"/>
        <end position="47"/>
    </location>
</feature>
<proteinExistence type="predicted"/>
<keyword evidence="3" id="KW-1185">Reference proteome</keyword>
<dbReference type="AlphaFoldDB" id="A0AAD7NJ78"/>
<feature type="compositionally biased region" description="Basic and acidic residues" evidence="1">
    <location>
        <begin position="223"/>
        <end position="242"/>
    </location>
</feature>
<dbReference type="Proteomes" id="UP001215598">
    <property type="component" value="Unassembled WGS sequence"/>
</dbReference>
<feature type="region of interest" description="Disordered" evidence="1">
    <location>
        <begin position="32"/>
        <end position="52"/>
    </location>
</feature>
<dbReference type="EMBL" id="JARKIB010000032">
    <property type="protein sequence ID" value="KAJ7762668.1"/>
    <property type="molecule type" value="Genomic_DNA"/>
</dbReference>
<feature type="compositionally biased region" description="Basic and acidic residues" evidence="1">
    <location>
        <begin position="194"/>
        <end position="203"/>
    </location>
</feature>
<sequence>MTKAWGDLPPGLKPPPRQCRVTVSVPRQIAAGAAFSPSPSRPHSSITLPPPCSELRRRMVRLSGQLGLYGKTSDVAGPARPGCPGSGSAWAGSGFKFSRPKPEPWMSIERRVEEMRRYKGKAAFGRAGLRPAMCEERRRRGKRRGEEEKCEESLRVELGRFAADSPRINTRFDAPCESGGMRATSSSTQWENGPQRREPETTKRGQQGRWVGVQKSGNKTRRVRLEDETETKRRARGDEIRK</sequence>
<gene>
    <name evidence="2" type="ORF">B0H16DRAFT_1455694</name>
</gene>
<name>A0AAD7NJ78_9AGAR</name>
<evidence type="ECO:0000256" key="1">
    <source>
        <dbReference type="SAM" id="MobiDB-lite"/>
    </source>
</evidence>
<feature type="compositionally biased region" description="Polar residues" evidence="1">
    <location>
        <begin position="183"/>
        <end position="192"/>
    </location>
</feature>